<feature type="compositionally biased region" description="Pro residues" evidence="1">
    <location>
        <begin position="49"/>
        <end position="59"/>
    </location>
</feature>
<dbReference type="EMBL" id="JACICD010000001">
    <property type="protein sequence ID" value="MBB3769508.1"/>
    <property type="molecule type" value="Genomic_DNA"/>
</dbReference>
<dbReference type="AlphaFoldDB" id="A0A839Z632"/>
<feature type="region of interest" description="Disordered" evidence="1">
    <location>
        <begin position="19"/>
        <end position="59"/>
    </location>
</feature>
<proteinExistence type="predicted"/>
<reference evidence="2 3" key="1">
    <citation type="submission" date="2020-08" db="EMBL/GenBank/DDBJ databases">
        <title>Genomic Encyclopedia of Type Strains, Phase IV (KMG-IV): sequencing the most valuable type-strain genomes for metagenomic binning, comparative biology and taxonomic classification.</title>
        <authorList>
            <person name="Goeker M."/>
        </authorList>
    </citation>
    <scope>NUCLEOTIDE SEQUENCE [LARGE SCALE GENOMIC DNA]</scope>
    <source>
        <strain evidence="2 3">DSM 5895</strain>
    </source>
</reference>
<accession>A0A839Z632</accession>
<feature type="compositionally biased region" description="Low complexity" evidence="1">
    <location>
        <begin position="29"/>
        <end position="48"/>
    </location>
</feature>
<comment type="caution">
    <text evidence="2">The sequence shown here is derived from an EMBL/GenBank/DDBJ whole genome shotgun (WGS) entry which is preliminary data.</text>
</comment>
<dbReference type="RefSeq" id="WP_183187726.1">
    <property type="nucleotide sequence ID" value="NZ_JACICD010000001.1"/>
</dbReference>
<organism evidence="2 3">
    <name type="scientific">Ancylobacter tetraedralis</name>
    <dbReference type="NCBI Taxonomy" id="217068"/>
    <lineage>
        <taxon>Bacteria</taxon>
        <taxon>Pseudomonadati</taxon>
        <taxon>Pseudomonadota</taxon>
        <taxon>Alphaproteobacteria</taxon>
        <taxon>Hyphomicrobiales</taxon>
        <taxon>Xanthobacteraceae</taxon>
        <taxon>Ancylobacter</taxon>
    </lineage>
</organism>
<evidence type="ECO:0000313" key="3">
    <source>
        <dbReference type="Proteomes" id="UP000533469"/>
    </source>
</evidence>
<keyword evidence="3" id="KW-1185">Reference proteome</keyword>
<evidence type="ECO:0000313" key="2">
    <source>
        <dbReference type="EMBL" id="MBB3769508.1"/>
    </source>
</evidence>
<protein>
    <submittedName>
        <fullName evidence="2">Uncharacterized protein</fullName>
    </submittedName>
</protein>
<dbReference type="Proteomes" id="UP000533469">
    <property type="component" value="Unassembled WGS sequence"/>
</dbReference>
<evidence type="ECO:0000256" key="1">
    <source>
        <dbReference type="SAM" id="MobiDB-lite"/>
    </source>
</evidence>
<sequence length="59" mass="6040">MSGPDDAARAERLAAALRANLKRRKQQARGRQADAPADPPAGEGAPIARPAPPGPDEAS</sequence>
<gene>
    <name evidence="2" type="ORF">FHS55_000094</name>
</gene>
<name>A0A839Z632_9HYPH</name>